<comment type="caution">
    <text evidence="2">The sequence shown here is derived from an EMBL/GenBank/DDBJ whole genome shotgun (WGS) entry which is preliminary data.</text>
</comment>
<organism evidence="2 3">
    <name type="scientific">Streptomyces griseoviridis</name>
    <dbReference type="NCBI Taxonomy" id="45398"/>
    <lineage>
        <taxon>Bacteria</taxon>
        <taxon>Bacillati</taxon>
        <taxon>Actinomycetota</taxon>
        <taxon>Actinomycetes</taxon>
        <taxon>Kitasatosporales</taxon>
        <taxon>Streptomycetaceae</taxon>
        <taxon>Streptomyces</taxon>
    </lineage>
</organism>
<dbReference type="PANTHER" id="PTHR33164:SF103">
    <property type="entry name" value="REGULATORY PROTEIN MARR"/>
    <property type="match status" value="1"/>
</dbReference>
<dbReference type="SUPFAM" id="SSF46785">
    <property type="entry name" value="Winged helix' DNA-binding domain"/>
    <property type="match status" value="1"/>
</dbReference>
<keyword evidence="3" id="KW-1185">Reference proteome</keyword>
<dbReference type="GO" id="GO:0003700">
    <property type="term" value="F:DNA-binding transcription factor activity"/>
    <property type="evidence" value="ECO:0007669"/>
    <property type="project" value="InterPro"/>
</dbReference>
<dbReference type="AlphaFoldDB" id="A0A918GVW1"/>
<gene>
    <name evidence="2" type="ORF">GCM10010238_65360</name>
</gene>
<dbReference type="GO" id="GO:0006950">
    <property type="term" value="P:response to stress"/>
    <property type="evidence" value="ECO:0007669"/>
    <property type="project" value="TreeGrafter"/>
</dbReference>
<accession>A0A918GVW1</accession>
<dbReference type="Proteomes" id="UP000653493">
    <property type="component" value="Unassembled WGS sequence"/>
</dbReference>
<protein>
    <submittedName>
        <fullName evidence="2">MarR family transcriptional regulator</fullName>
    </submittedName>
</protein>
<dbReference type="SMART" id="SM00347">
    <property type="entry name" value="HTH_MARR"/>
    <property type="match status" value="1"/>
</dbReference>
<dbReference type="Gene3D" id="1.10.10.10">
    <property type="entry name" value="Winged helix-like DNA-binding domain superfamily/Winged helix DNA-binding domain"/>
    <property type="match status" value="1"/>
</dbReference>
<sequence>MTRSTGPDDDPHTIARDLAGAVDSLTALWSLAAQGAALRLSPHQLRALRILEAAPGLNLTALAQRMDIGPPTASRLCDRLEAAGLLEREAHPHRRREVRLRPSAHGRRVLAEVAELRTRALASAMAAMAPGDRAAMRRGLVAFLLAGEAAPRSAPE</sequence>
<dbReference type="InterPro" id="IPR036390">
    <property type="entry name" value="WH_DNA-bd_sf"/>
</dbReference>
<dbReference type="InterPro" id="IPR036388">
    <property type="entry name" value="WH-like_DNA-bd_sf"/>
</dbReference>
<dbReference type="InterPro" id="IPR000835">
    <property type="entry name" value="HTH_MarR-typ"/>
</dbReference>
<evidence type="ECO:0000313" key="3">
    <source>
        <dbReference type="Proteomes" id="UP000653493"/>
    </source>
</evidence>
<dbReference type="PROSITE" id="PS50995">
    <property type="entry name" value="HTH_MARR_2"/>
    <property type="match status" value="1"/>
</dbReference>
<reference evidence="2" key="1">
    <citation type="journal article" date="2014" name="Int. J. Syst. Evol. Microbiol.">
        <title>Complete genome sequence of Corynebacterium casei LMG S-19264T (=DSM 44701T), isolated from a smear-ripened cheese.</title>
        <authorList>
            <consortium name="US DOE Joint Genome Institute (JGI-PGF)"/>
            <person name="Walter F."/>
            <person name="Albersmeier A."/>
            <person name="Kalinowski J."/>
            <person name="Ruckert C."/>
        </authorList>
    </citation>
    <scope>NUCLEOTIDE SEQUENCE</scope>
    <source>
        <strain evidence="2">JCM 4234</strain>
    </source>
</reference>
<dbReference type="EMBL" id="BMSL01000035">
    <property type="protein sequence ID" value="GGS67575.1"/>
    <property type="molecule type" value="Genomic_DNA"/>
</dbReference>
<evidence type="ECO:0000259" key="1">
    <source>
        <dbReference type="PROSITE" id="PS50995"/>
    </source>
</evidence>
<reference evidence="2" key="2">
    <citation type="submission" date="2020-09" db="EMBL/GenBank/DDBJ databases">
        <authorList>
            <person name="Sun Q."/>
            <person name="Ohkuma M."/>
        </authorList>
    </citation>
    <scope>NUCLEOTIDE SEQUENCE</scope>
    <source>
        <strain evidence="2">JCM 4234</strain>
    </source>
</reference>
<dbReference type="InterPro" id="IPR039422">
    <property type="entry name" value="MarR/SlyA-like"/>
</dbReference>
<dbReference type="Pfam" id="PF12802">
    <property type="entry name" value="MarR_2"/>
    <property type="match status" value="1"/>
</dbReference>
<evidence type="ECO:0000313" key="2">
    <source>
        <dbReference type="EMBL" id="GGS67575.1"/>
    </source>
</evidence>
<name>A0A918GVW1_STRGD</name>
<dbReference type="PANTHER" id="PTHR33164">
    <property type="entry name" value="TRANSCRIPTIONAL REGULATOR, MARR FAMILY"/>
    <property type="match status" value="1"/>
</dbReference>
<proteinExistence type="predicted"/>
<feature type="domain" description="HTH marR-type" evidence="1">
    <location>
        <begin position="11"/>
        <end position="146"/>
    </location>
</feature>